<dbReference type="Gene3D" id="3.40.50.300">
    <property type="entry name" value="P-loop containing nucleotide triphosphate hydrolases"/>
    <property type="match status" value="1"/>
</dbReference>
<keyword evidence="2 4" id="KW-0067">ATP-binding</keyword>
<dbReference type="Proteomes" id="UP000481872">
    <property type="component" value="Unassembled WGS sequence"/>
</dbReference>
<reference evidence="4 5" key="1">
    <citation type="submission" date="2020-02" db="EMBL/GenBank/DDBJ databases">
        <title>Genome assembly of a novel Clostridium senegalense strain.</title>
        <authorList>
            <person name="Gupta T.B."/>
            <person name="Jauregui R."/>
            <person name="Maclean P."/>
            <person name="Nawarathana A."/>
            <person name="Brightwell G."/>
        </authorList>
    </citation>
    <scope>NUCLEOTIDE SEQUENCE [LARGE SCALE GENOMIC DNA]</scope>
    <source>
        <strain evidence="4 5">AGRFS4</strain>
    </source>
</reference>
<dbReference type="PANTHER" id="PTHR43582">
    <property type="entry name" value="LINEARMYCIN RESISTANCE ATP-BINDING PROTEIN LNRL"/>
    <property type="match status" value="1"/>
</dbReference>
<dbReference type="EMBL" id="JAAGPU010000010">
    <property type="protein sequence ID" value="NEU04603.1"/>
    <property type="molecule type" value="Genomic_DNA"/>
</dbReference>
<feature type="domain" description="ABC transporter" evidence="3">
    <location>
        <begin position="2"/>
        <end position="232"/>
    </location>
</feature>
<dbReference type="GO" id="GO:0005524">
    <property type="term" value="F:ATP binding"/>
    <property type="evidence" value="ECO:0007669"/>
    <property type="project" value="UniProtKB-KW"/>
</dbReference>
<dbReference type="InterPro" id="IPR003593">
    <property type="entry name" value="AAA+_ATPase"/>
</dbReference>
<evidence type="ECO:0000313" key="4">
    <source>
        <dbReference type="EMBL" id="NEU04603.1"/>
    </source>
</evidence>
<dbReference type="PROSITE" id="PS00211">
    <property type="entry name" value="ABC_TRANSPORTER_1"/>
    <property type="match status" value="1"/>
</dbReference>
<evidence type="ECO:0000256" key="1">
    <source>
        <dbReference type="ARBA" id="ARBA00022741"/>
    </source>
</evidence>
<dbReference type="AlphaFoldDB" id="A0A6M0H3F6"/>
<name>A0A6M0H3F6_9CLOT</name>
<dbReference type="RefSeq" id="WP_199869652.1">
    <property type="nucleotide sequence ID" value="NZ_JAAGPU010000010.1"/>
</dbReference>
<gene>
    <name evidence="4" type="ORF">G3M99_06950</name>
</gene>
<organism evidence="4 5">
    <name type="scientific">Clostridium senegalense</name>
    <dbReference type="NCBI Taxonomy" id="1465809"/>
    <lineage>
        <taxon>Bacteria</taxon>
        <taxon>Bacillati</taxon>
        <taxon>Bacillota</taxon>
        <taxon>Clostridia</taxon>
        <taxon>Eubacteriales</taxon>
        <taxon>Clostridiaceae</taxon>
        <taxon>Clostridium</taxon>
    </lineage>
</organism>
<dbReference type="PROSITE" id="PS50893">
    <property type="entry name" value="ABC_TRANSPORTER_2"/>
    <property type="match status" value="1"/>
</dbReference>
<evidence type="ECO:0000259" key="3">
    <source>
        <dbReference type="PROSITE" id="PS50893"/>
    </source>
</evidence>
<dbReference type="SMART" id="SM00382">
    <property type="entry name" value="AAA"/>
    <property type="match status" value="1"/>
</dbReference>
<dbReference type="InterPro" id="IPR027417">
    <property type="entry name" value="P-loop_NTPase"/>
</dbReference>
<accession>A0A6M0H3F6</accession>
<protein>
    <submittedName>
        <fullName evidence="4">ABC transporter ATP-binding protein</fullName>
    </submittedName>
</protein>
<proteinExistence type="predicted"/>
<dbReference type="Pfam" id="PF00005">
    <property type="entry name" value="ABC_tran"/>
    <property type="match status" value="1"/>
</dbReference>
<dbReference type="SUPFAM" id="SSF52540">
    <property type="entry name" value="P-loop containing nucleoside triphosphate hydrolases"/>
    <property type="match status" value="1"/>
</dbReference>
<sequence>MLIIKELTKKYNNVMAVNKLNLQISKGEFFGLLGPNGAGKSTSIRMISTLTPPTSGDIIINNENMNRNLQEVKKKIGVVPQGNNLEVEMTAWENLELHGRLYKMPKHIRRKRIEELLEFTELTKRANEIVKGYSGGMKRKLMIAIALMHNPDLLLLDEPTVGLDANAKRKMWDLLKRLKDEGLTVLLTTHYIEEAEILCDRVGLIDGGSLMELDSPQKLIEKVGKFTVEYFKNGETKEEFFETREEATLFASKLEGNVNIRSSNLEDVFIKLTNRRVEA</sequence>
<dbReference type="GO" id="GO:0016887">
    <property type="term" value="F:ATP hydrolysis activity"/>
    <property type="evidence" value="ECO:0007669"/>
    <property type="project" value="InterPro"/>
</dbReference>
<comment type="caution">
    <text evidence="4">The sequence shown here is derived from an EMBL/GenBank/DDBJ whole genome shotgun (WGS) entry which is preliminary data.</text>
</comment>
<keyword evidence="1" id="KW-0547">Nucleotide-binding</keyword>
<keyword evidence="5" id="KW-1185">Reference proteome</keyword>
<evidence type="ECO:0000256" key="2">
    <source>
        <dbReference type="ARBA" id="ARBA00022840"/>
    </source>
</evidence>
<dbReference type="InterPro" id="IPR003439">
    <property type="entry name" value="ABC_transporter-like_ATP-bd"/>
</dbReference>
<dbReference type="InterPro" id="IPR017871">
    <property type="entry name" value="ABC_transporter-like_CS"/>
</dbReference>
<dbReference type="PANTHER" id="PTHR43582:SF2">
    <property type="entry name" value="LINEARMYCIN RESISTANCE ATP-BINDING PROTEIN LNRL"/>
    <property type="match status" value="1"/>
</dbReference>
<evidence type="ECO:0000313" key="5">
    <source>
        <dbReference type="Proteomes" id="UP000481872"/>
    </source>
</evidence>